<organism evidence="6">
    <name type="scientific">uncultured Pseudonocardia sp</name>
    <dbReference type="NCBI Taxonomy" id="211455"/>
    <lineage>
        <taxon>Bacteria</taxon>
        <taxon>Bacillati</taxon>
        <taxon>Actinomycetota</taxon>
        <taxon>Actinomycetes</taxon>
        <taxon>Pseudonocardiales</taxon>
        <taxon>Pseudonocardiaceae</taxon>
        <taxon>Pseudonocardia</taxon>
        <taxon>environmental samples</taxon>
    </lineage>
</organism>
<dbReference type="EMBL" id="CADCUS010000472">
    <property type="protein sequence ID" value="CAA9430285.1"/>
    <property type="molecule type" value="Genomic_DNA"/>
</dbReference>
<dbReference type="AlphaFoldDB" id="A0A6J4Q7C3"/>
<dbReference type="GO" id="GO:0016740">
    <property type="term" value="F:transferase activity"/>
    <property type="evidence" value="ECO:0007669"/>
    <property type="project" value="UniProtKB-KW"/>
</dbReference>
<feature type="domain" description="Tryptophan synthase beta chain-like PALP" evidence="5">
    <location>
        <begin position="22"/>
        <end position="281"/>
    </location>
</feature>
<keyword evidence="3" id="KW-0808">Transferase</keyword>
<evidence type="ECO:0000313" key="6">
    <source>
        <dbReference type="EMBL" id="CAA9430285.1"/>
    </source>
</evidence>
<sequence length="328" mass="35372">MTTVSSPQDFNEDELYVDLESVVGRSLFLKCEGMNFAGSVKLKAANEMVAAAERDGLLKPGSVLVESSSGNLGVALSMIAASEGYEFLCVTDSRCNLATRLLMQALGARVHIITEPDPVTGLLGARMSYIEELCASDSRYVWLNQYTNENAWKAHYRTTAPAIAREFPDLDVLFVGAGTTGTLMGCARWFKEHRPSVRIVAVDAVGSVSFGGAPAPRMLPGLGMAVRPQQLDESFVDEVIHVEEVDTIRACHRMARRGFLFGGSTGTVVSGATSWLAAHDAEDLTAVALSPDMGERYLETIYQSNWVADLYGEDVLASDELATSSRAA</sequence>
<dbReference type="PANTHER" id="PTHR10314">
    <property type="entry name" value="CYSTATHIONINE BETA-SYNTHASE"/>
    <property type="match status" value="1"/>
</dbReference>
<keyword evidence="4" id="KW-0663">Pyridoxal phosphate</keyword>
<dbReference type="Gene3D" id="3.40.50.1100">
    <property type="match status" value="2"/>
</dbReference>
<evidence type="ECO:0000256" key="4">
    <source>
        <dbReference type="ARBA" id="ARBA00022898"/>
    </source>
</evidence>
<reference evidence="6" key="1">
    <citation type="submission" date="2020-02" db="EMBL/GenBank/DDBJ databases">
        <authorList>
            <person name="Meier V. D."/>
        </authorList>
    </citation>
    <scope>NUCLEOTIDE SEQUENCE</scope>
    <source>
        <strain evidence="6">AVDCRST_MAG66</strain>
    </source>
</reference>
<dbReference type="InterPro" id="IPR036052">
    <property type="entry name" value="TrpB-like_PALP_sf"/>
</dbReference>
<proteinExistence type="predicted"/>
<dbReference type="SUPFAM" id="SSF53686">
    <property type="entry name" value="Tryptophan synthase beta subunit-like PLP-dependent enzymes"/>
    <property type="match status" value="1"/>
</dbReference>
<dbReference type="InterPro" id="IPR023927">
    <property type="entry name" value="SbnA"/>
</dbReference>
<dbReference type="NCBIfam" id="TIGR03945">
    <property type="entry name" value="PLP_SbnA_fam"/>
    <property type="match status" value="1"/>
</dbReference>
<protein>
    <submittedName>
        <fullName evidence="6">2,3-diaminopropionate for siderophore biosynthesis protein SbnA</fullName>
    </submittedName>
</protein>
<dbReference type="InterPro" id="IPR001926">
    <property type="entry name" value="TrpB-like_PALP"/>
</dbReference>
<dbReference type="CDD" id="cd01561">
    <property type="entry name" value="CBS_like"/>
    <property type="match status" value="1"/>
</dbReference>
<comment type="cofactor">
    <cofactor evidence="1">
        <name>pyridoxal 5'-phosphate</name>
        <dbReference type="ChEBI" id="CHEBI:597326"/>
    </cofactor>
</comment>
<evidence type="ECO:0000256" key="3">
    <source>
        <dbReference type="ARBA" id="ARBA00022679"/>
    </source>
</evidence>
<name>A0A6J4Q7C3_9PSEU</name>
<gene>
    <name evidence="6" type="ORF">AVDCRST_MAG66-3308</name>
</gene>
<evidence type="ECO:0000256" key="1">
    <source>
        <dbReference type="ARBA" id="ARBA00001933"/>
    </source>
</evidence>
<evidence type="ECO:0000259" key="5">
    <source>
        <dbReference type="Pfam" id="PF00291"/>
    </source>
</evidence>
<accession>A0A6J4Q7C3</accession>
<comment type="subunit">
    <text evidence="2">Homodimer.</text>
</comment>
<evidence type="ECO:0000256" key="2">
    <source>
        <dbReference type="ARBA" id="ARBA00011738"/>
    </source>
</evidence>
<dbReference type="InterPro" id="IPR050214">
    <property type="entry name" value="Cys_Synth/Cystath_Beta-Synth"/>
</dbReference>
<dbReference type="GO" id="GO:1901605">
    <property type="term" value="P:alpha-amino acid metabolic process"/>
    <property type="evidence" value="ECO:0007669"/>
    <property type="project" value="UniProtKB-ARBA"/>
</dbReference>
<dbReference type="Pfam" id="PF00291">
    <property type="entry name" value="PALP"/>
    <property type="match status" value="1"/>
</dbReference>